<dbReference type="KEGG" id="rcf:Poly24_18790"/>
<sequence length="308" mass="34525">MGLTSAAKLLDQGFEVTVFSKEPFEETTSMSAGAYWWPHRAYPLERVHAWAKITYDEYSQARSEPESGIHFEQHLRFCIDPDDSAQVLQYVEQWQRVDGAEYGIACPEAFLVTLPVIDVPIFMRNLKRRVEAQGVTTVIQSLASVSTLFPEFDLVVNCTGVGARDFVGDSQVFPIRGQVVRVKRPEGLERSTRIYQKEDKFTLVLPRTNDVILGGTAQDDDWDRSVRADESKAIVERCAAIVPEIRDAEILGATVGLRPGRDQVRLELDLSEPNRPVVHNYGHGGGGYTIAWGCADEVAMLARDYFAR</sequence>
<evidence type="ECO:0000256" key="1">
    <source>
        <dbReference type="ARBA" id="ARBA00001974"/>
    </source>
</evidence>
<dbReference type="Proteomes" id="UP000315082">
    <property type="component" value="Chromosome"/>
</dbReference>
<feature type="binding site" evidence="9">
    <location>
        <position position="285"/>
    </location>
    <ligand>
        <name>D-dopa</name>
        <dbReference type="ChEBI" id="CHEBI:149689"/>
    </ligand>
</feature>
<proteinExistence type="inferred from homology"/>
<dbReference type="GO" id="GO:0005737">
    <property type="term" value="C:cytoplasm"/>
    <property type="evidence" value="ECO:0007669"/>
    <property type="project" value="TreeGrafter"/>
</dbReference>
<dbReference type="EC" id="1.4.3.3" evidence="6"/>
<dbReference type="PANTHER" id="PTHR11530:SF11">
    <property type="entry name" value="D-ASPARTATE OXIDASE"/>
    <property type="match status" value="1"/>
</dbReference>
<evidence type="ECO:0000313" key="11">
    <source>
        <dbReference type="EMBL" id="QDV68171.1"/>
    </source>
</evidence>
<keyword evidence="12" id="KW-1185">Reference proteome</keyword>
<evidence type="ECO:0000256" key="4">
    <source>
        <dbReference type="ARBA" id="ARBA00022827"/>
    </source>
</evidence>
<comment type="similarity">
    <text evidence="2">Belongs to the DAMOX/DASOX family.</text>
</comment>
<dbReference type="EMBL" id="CP036348">
    <property type="protein sequence ID" value="QDV68171.1"/>
    <property type="molecule type" value="Genomic_DNA"/>
</dbReference>
<name>A0A518JRK0_9BACT</name>
<feature type="binding site" evidence="9">
    <location>
        <begin position="284"/>
        <end position="289"/>
    </location>
    <ligand>
        <name>FAD</name>
        <dbReference type="ChEBI" id="CHEBI:57692"/>
    </ligand>
</feature>
<keyword evidence="3" id="KW-0285">Flavoprotein</keyword>
<evidence type="ECO:0000256" key="8">
    <source>
        <dbReference type="ARBA" id="ARBA00049547"/>
    </source>
</evidence>
<dbReference type="Gene3D" id="3.40.50.720">
    <property type="entry name" value="NAD(P)-binding Rossmann-like Domain"/>
    <property type="match status" value="1"/>
</dbReference>
<dbReference type="GO" id="GO:0003884">
    <property type="term" value="F:D-amino-acid oxidase activity"/>
    <property type="evidence" value="ECO:0007669"/>
    <property type="project" value="UniProtKB-EC"/>
</dbReference>
<dbReference type="InterPro" id="IPR006181">
    <property type="entry name" value="D-amino_acid_oxidase_CS"/>
</dbReference>
<evidence type="ECO:0000256" key="9">
    <source>
        <dbReference type="PIRSR" id="PIRSR000189-1"/>
    </source>
</evidence>
<protein>
    <recommendedName>
        <fullName evidence="7">D-amino-acid oxidase</fullName>
        <ecNumber evidence="6">1.4.3.3</ecNumber>
    </recommendedName>
</protein>
<comment type="catalytic activity">
    <reaction evidence="8">
        <text>a D-alpha-amino acid + O2 + H2O = a 2-oxocarboxylate + H2O2 + NH4(+)</text>
        <dbReference type="Rhea" id="RHEA:21816"/>
        <dbReference type="ChEBI" id="CHEBI:15377"/>
        <dbReference type="ChEBI" id="CHEBI:15379"/>
        <dbReference type="ChEBI" id="CHEBI:16240"/>
        <dbReference type="ChEBI" id="CHEBI:28938"/>
        <dbReference type="ChEBI" id="CHEBI:35179"/>
        <dbReference type="ChEBI" id="CHEBI:59871"/>
        <dbReference type="EC" id="1.4.3.3"/>
    </reaction>
    <physiologicalReaction direction="left-to-right" evidence="8">
        <dbReference type="Rhea" id="RHEA:21817"/>
    </physiologicalReaction>
</comment>
<keyword evidence="4 9" id="KW-0274">FAD</keyword>
<dbReference type="PANTHER" id="PTHR11530">
    <property type="entry name" value="D-AMINO ACID OXIDASE"/>
    <property type="match status" value="1"/>
</dbReference>
<dbReference type="InterPro" id="IPR006076">
    <property type="entry name" value="FAD-dep_OxRdtase"/>
</dbReference>
<evidence type="ECO:0000256" key="2">
    <source>
        <dbReference type="ARBA" id="ARBA00006730"/>
    </source>
</evidence>
<evidence type="ECO:0000259" key="10">
    <source>
        <dbReference type="Pfam" id="PF01266"/>
    </source>
</evidence>
<dbReference type="SUPFAM" id="SSF54373">
    <property type="entry name" value="FAD-linked reductases, C-terminal domain"/>
    <property type="match status" value="1"/>
</dbReference>
<dbReference type="PROSITE" id="PS00677">
    <property type="entry name" value="DAO"/>
    <property type="match status" value="1"/>
</dbReference>
<dbReference type="PIRSF" id="PIRSF000189">
    <property type="entry name" value="D-aa_oxidase"/>
    <property type="match status" value="1"/>
</dbReference>
<dbReference type="GO" id="GO:0019478">
    <property type="term" value="P:D-amino acid catabolic process"/>
    <property type="evidence" value="ECO:0007669"/>
    <property type="project" value="TreeGrafter"/>
</dbReference>
<feature type="binding site" evidence="9">
    <location>
        <position position="258"/>
    </location>
    <ligand>
        <name>D-dopa</name>
        <dbReference type="ChEBI" id="CHEBI:149689"/>
    </ligand>
</feature>
<evidence type="ECO:0000256" key="7">
    <source>
        <dbReference type="ARBA" id="ARBA00039751"/>
    </source>
</evidence>
<evidence type="ECO:0000313" key="12">
    <source>
        <dbReference type="Proteomes" id="UP000315082"/>
    </source>
</evidence>
<feature type="binding site" evidence="9">
    <location>
        <position position="159"/>
    </location>
    <ligand>
        <name>FAD</name>
        <dbReference type="ChEBI" id="CHEBI:57692"/>
    </ligand>
</feature>
<evidence type="ECO:0000256" key="6">
    <source>
        <dbReference type="ARBA" id="ARBA00039101"/>
    </source>
</evidence>
<keyword evidence="5" id="KW-0560">Oxidoreductase</keyword>
<dbReference type="Gene3D" id="3.30.9.10">
    <property type="entry name" value="D-Amino Acid Oxidase, subunit A, domain 2"/>
    <property type="match status" value="1"/>
</dbReference>
<dbReference type="GO" id="GO:0071949">
    <property type="term" value="F:FAD binding"/>
    <property type="evidence" value="ECO:0007669"/>
    <property type="project" value="InterPro"/>
</dbReference>
<gene>
    <name evidence="11" type="ORF">Poly24_18790</name>
</gene>
<dbReference type="AlphaFoldDB" id="A0A518JRK0"/>
<comment type="cofactor">
    <cofactor evidence="1 9">
        <name>FAD</name>
        <dbReference type="ChEBI" id="CHEBI:57692"/>
    </cofactor>
</comment>
<dbReference type="InterPro" id="IPR023209">
    <property type="entry name" value="DAO"/>
</dbReference>
<feature type="binding site" evidence="9">
    <location>
        <begin position="28"/>
        <end position="29"/>
    </location>
    <ligand>
        <name>FAD</name>
        <dbReference type="ChEBI" id="CHEBI:57692"/>
    </ligand>
</feature>
<dbReference type="Pfam" id="PF01266">
    <property type="entry name" value="DAO"/>
    <property type="match status" value="1"/>
</dbReference>
<feature type="domain" description="FAD dependent oxidoreductase" evidence="10">
    <location>
        <begin position="1"/>
        <end position="299"/>
    </location>
</feature>
<evidence type="ECO:0000256" key="3">
    <source>
        <dbReference type="ARBA" id="ARBA00022630"/>
    </source>
</evidence>
<dbReference type="SUPFAM" id="SSF51971">
    <property type="entry name" value="Nucleotide-binding domain"/>
    <property type="match status" value="1"/>
</dbReference>
<organism evidence="11 12">
    <name type="scientific">Rosistilla carotiformis</name>
    <dbReference type="NCBI Taxonomy" id="2528017"/>
    <lineage>
        <taxon>Bacteria</taxon>
        <taxon>Pseudomonadati</taxon>
        <taxon>Planctomycetota</taxon>
        <taxon>Planctomycetia</taxon>
        <taxon>Pirellulales</taxon>
        <taxon>Pirellulaceae</taxon>
        <taxon>Rosistilla</taxon>
    </lineage>
</organism>
<evidence type="ECO:0000256" key="5">
    <source>
        <dbReference type="ARBA" id="ARBA00023002"/>
    </source>
</evidence>
<reference evidence="11 12" key="1">
    <citation type="submission" date="2019-02" db="EMBL/GenBank/DDBJ databases">
        <title>Deep-cultivation of Planctomycetes and their phenomic and genomic characterization uncovers novel biology.</title>
        <authorList>
            <person name="Wiegand S."/>
            <person name="Jogler M."/>
            <person name="Boedeker C."/>
            <person name="Pinto D."/>
            <person name="Vollmers J."/>
            <person name="Rivas-Marin E."/>
            <person name="Kohn T."/>
            <person name="Peeters S.H."/>
            <person name="Heuer A."/>
            <person name="Rast P."/>
            <person name="Oberbeckmann S."/>
            <person name="Bunk B."/>
            <person name="Jeske O."/>
            <person name="Meyerdierks A."/>
            <person name="Storesund J.E."/>
            <person name="Kallscheuer N."/>
            <person name="Luecker S."/>
            <person name="Lage O.M."/>
            <person name="Pohl T."/>
            <person name="Merkel B.J."/>
            <person name="Hornburger P."/>
            <person name="Mueller R.-W."/>
            <person name="Bruemmer F."/>
            <person name="Labrenz M."/>
            <person name="Spormann A.M."/>
            <person name="Op den Camp H."/>
            <person name="Overmann J."/>
            <person name="Amann R."/>
            <person name="Jetten M.S.M."/>
            <person name="Mascher T."/>
            <person name="Medema M.H."/>
            <person name="Devos D.P."/>
            <person name="Kaster A.-K."/>
            <person name="Ovreas L."/>
            <person name="Rohde M."/>
            <person name="Galperin M.Y."/>
            <person name="Jogler C."/>
        </authorList>
    </citation>
    <scope>NUCLEOTIDE SEQUENCE [LARGE SCALE GENOMIC DNA]</scope>
    <source>
        <strain evidence="11 12">Poly24</strain>
    </source>
</reference>
<accession>A0A518JRK0</accession>